<dbReference type="GeneID" id="60339729"/>
<dbReference type="AlphaFoldDB" id="A0A6C0VPN8"/>
<proteinExistence type="predicted"/>
<name>A0A6C0VPN8_METMZ</name>
<evidence type="ECO:0000313" key="1">
    <source>
        <dbReference type="EMBL" id="QIB92464.1"/>
    </source>
</evidence>
<dbReference type="Proteomes" id="UP000467371">
    <property type="component" value="Chromosome"/>
</dbReference>
<dbReference type="EMBL" id="CP042908">
    <property type="protein sequence ID" value="QIB92464.1"/>
    <property type="molecule type" value="Genomic_DNA"/>
</dbReference>
<organism evidence="1 2">
    <name type="scientific">Methanosarcina mazei</name>
    <name type="common">Methanosarcina frisia</name>
    <dbReference type="NCBI Taxonomy" id="2209"/>
    <lineage>
        <taxon>Archaea</taxon>
        <taxon>Methanobacteriati</taxon>
        <taxon>Methanobacteriota</taxon>
        <taxon>Stenosarchaea group</taxon>
        <taxon>Methanomicrobia</taxon>
        <taxon>Methanosarcinales</taxon>
        <taxon>Methanosarcinaceae</taxon>
        <taxon>Methanosarcina</taxon>
    </lineage>
</organism>
<gene>
    <name evidence="1" type="ORF">FQU78_16760</name>
</gene>
<reference evidence="1 2" key="1">
    <citation type="journal article" date="2020" name="Environ. Microbiol. Rep.">
        <title>Redox cycling of Fe(II) and Fe(III) in magnetite accelerates aceticlastic methanogenesis by Methanosarcina mazei.</title>
        <authorList>
            <person name="Wang H."/>
            <person name="Byrne J.M."/>
            <person name="Liu P."/>
            <person name="Liu J."/>
            <person name="Dong X."/>
            <person name="Lu Y."/>
        </authorList>
    </citation>
    <scope>NUCLEOTIDE SEQUENCE [LARGE SCALE GENOMIC DNA]</scope>
    <source>
        <strain evidence="2">zm-15</strain>
    </source>
</reference>
<evidence type="ECO:0000313" key="2">
    <source>
        <dbReference type="Proteomes" id="UP000467371"/>
    </source>
</evidence>
<sequence>MFCRFSEGKYLADEEVLMSLPGTDESTPNSLNGETSTLNQIKICKNLSEYLYRTPTRSGVIQIHSGSLFVRD</sequence>
<accession>A0A6C0VPN8</accession>
<protein>
    <submittedName>
        <fullName evidence="1">Uncharacterized protein</fullName>
    </submittedName>
</protein>
<dbReference type="RefSeq" id="WP_137726774.1">
    <property type="nucleotide sequence ID" value="NZ_AP019780.1"/>
</dbReference>